<accession>A0ABQ4TJG5</accession>
<dbReference type="PANTHER" id="PTHR36558:SF1">
    <property type="entry name" value="RESTRICTION ENDONUCLEASE DOMAIN-CONTAINING PROTEIN-RELATED"/>
    <property type="match status" value="1"/>
</dbReference>
<dbReference type="EMBL" id="BPRA01000006">
    <property type="protein sequence ID" value="GJE54942.1"/>
    <property type="molecule type" value="Genomic_DNA"/>
</dbReference>
<sequence length="194" mass="22096">MGYRHREFDHLALDDFEELFADKPRDERWELIGGRLVCVPAGTRWEHARIVRNIADGLDNGFAASGSPCQSFTETFYLKSRQLDVAMLPDVMVVDGDLEPGATSVDDPLVLFEVFSPGTEARDRVEKWHLYQQLESLQHYVLVSRDRPHLEAFDRIDGVWSRWRPLEGLDAVLTLPALGASLSLAEIYRRVISV</sequence>
<organism evidence="2 3">
    <name type="scientific">Methylobacterium thuringiense</name>
    <dbReference type="NCBI Taxonomy" id="1003091"/>
    <lineage>
        <taxon>Bacteria</taxon>
        <taxon>Pseudomonadati</taxon>
        <taxon>Pseudomonadota</taxon>
        <taxon>Alphaproteobacteria</taxon>
        <taxon>Hyphomicrobiales</taxon>
        <taxon>Methylobacteriaceae</taxon>
        <taxon>Methylobacterium</taxon>
    </lineage>
</organism>
<dbReference type="Proteomes" id="UP001055101">
    <property type="component" value="Unassembled WGS sequence"/>
</dbReference>
<reference evidence="2" key="1">
    <citation type="journal article" date="2021" name="Front. Microbiol.">
        <title>Comprehensive Comparative Genomics and Phenotyping of Methylobacterium Species.</title>
        <authorList>
            <person name="Alessa O."/>
            <person name="Ogura Y."/>
            <person name="Fujitani Y."/>
            <person name="Takami H."/>
            <person name="Hayashi T."/>
            <person name="Sahin N."/>
            <person name="Tani A."/>
        </authorList>
    </citation>
    <scope>NUCLEOTIDE SEQUENCE</scope>
    <source>
        <strain evidence="2">DSM 23674</strain>
    </source>
</reference>
<evidence type="ECO:0000259" key="1">
    <source>
        <dbReference type="Pfam" id="PF05685"/>
    </source>
</evidence>
<proteinExistence type="predicted"/>
<evidence type="ECO:0000313" key="2">
    <source>
        <dbReference type="EMBL" id="GJE54942.1"/>
    </source>
</evidence>
<protein>
    <recommendedName>
        <fullName evidence="1">Putative restriction endonuclease domain-containing protein</fullName>
    </recommendedName>
</protein>
<dbReference type="RefSeq" id="WP_238231306.1">
    <property type="nucleotide sequence ID" value="NZ_BPRA01000006.1"/>
</dbReference>
<keyword evidence="3" id="KW-1185">Reference proteome</keyword>
<feature type="domain" description="Putative restriction endonuclease" evidence="1">
    <location>
        <begin position="14"/>
        <end position="183"/>
    </location>
</feature>
<dbReference type="Pfam" id="PF05685">
    <property type="entry name" value="Uma2"/>
    <property type="match status" value="1"/>
</dbReference>
<dbReference type="CDD" id="cd06260">
    <property type="entry name" value="DUF820-like"/>
    <property type="match status" value="1"/>
</dbReference>
<dbReference type="InterPro" id="IPR008538">
    <property type="entry name" value="Uma2"/>
</dbReference>
<dbReference type="SUPFAM" id="SSF52980">
    <property type="entry name" value="Restriction endonuclease-like"/>
    <property type="match status" value="1"/>
</dbReference>
<name>A0ABQ4TJG5_9HYPH</name>
<dbReference type="InterPro" id="IPR012296">
    <property type="entry name" value="Nuclease_put_TT1808"/>
</dbReference>
<reference evidence="2" key="2">
    <citation type="submission" date="2021-08" db="EMBL/GenBank/DDBJ databases">
        <authorList>
            <person name="Tani A."/>
            <person name="Ola A."/>
            <person name="Ogura Y."/>
            <person name="Katsura K."/>
            <person name="Hayashi T."/>
        </authorList>
    </citation>
    <scope>NUCLEOTIDE SEQUENCE</scope>
    <source>
        <strain evidence="2">DSM 23674</strain>
    </source>
</reference>
<evidence type="ECO:0000313" key="3">
    <source>
        <dbReference type="Proteomes" id="UP001055101"/>
    </source>
</evidence>
<gene>
    <name evidence="2" type="ORF">EKPJFOCH_1428</name>
</gene>
<dbReference type="InterPro" id="IPR011335">
    <property type="entry name" value="Restrct_endonuc-II-like"/>
</dbReference>
<dbReference type="Gene3D" id="3.90.1570.10">
    <property type="entry name" value="tt1808, chain A"/>
    <property type="match status" value="1"/>
</dbReference>
<comment type="caution">
    <text evidence="2">The sequence shown here is derived from an EMBL/GenBank/DDBJ whole genome shotgun (WGS) entry which is preliminary data.</text>
</comment>
<dbReference type="PANTHER" id="PTHR36558">
    <property type="entry name" value="GLR1098 PROTEIN"/>
    <property type="match status" value="1"/>
</dbReference>